<dbReference type="GO" id="GO:0009691">
    <property type="term" value="P:cytokinin biosynthetic process"/>
    <property type="evidence" value="ECO:0007669"/>
    <property type="project" value="UniProtKB-UniRule"/>
</dbReference>
<organism evidence="3 4">
    <name type="scientific">Ligilactobacillus equi DSM 15833 = JCM 10991</name>
    <dbReference type="NCBI Taxonomy" id="1423740"/>
    <lineage>
        <taxon>Bacteria</taxon>
        <taxon>Bacillati</taxon>
        <taxon>Bacillota</taxon>
        <taxon>Bacilli</taxon>
        <taxon>Lactobacillales</taxon>
        <taxon>Lactobacillaceae</taxon>
        <taxon>Ligilactobacillus</taxon>
    </lineage>
</organism>
<name>A0A0R1TCN8_9LACO</name>
<dbReference type="PANTHER" id="PTHR31223:SF70">
    <property type="entry name" value="LOG FAMILY PROTEIN YJL055W"/>
    <property type="match status" value="1"/>
</dbReference>
<evidence type="ECO:0000313" key="4">
    <source>
        <dbReference type="Proteomes" id="UP000051048"/>
    </source>
</evidence>
<reference evidence="3 4" key="1">
    <citation type="journal article" date="2015" name="Genome Announc.">
        <title>Expanding the biotechnology potential of lactobacilli through comparative genomics of 213 strains and associated genera.</title>
        <authorList>
            <person name="Sun Z."/>
            <person name="Harris H.M."/>
            <person name="McCann A."/>
            <person name="Guo C."/>
            <person name="Argimon S."/>
            <person name="Zhang W."/>
            <person name="Yang X."/>
            <person name="Jeffery I.B."/>
            <person name="Cooney J.C."/>
            <person name="Kagawa T.F."/>
            <person name="Liu W."/>
            <person name="Song Y."/>
            <person name="Salvetti E."/>
            <person name="Wrobel A."/>
            <person name="Rasinkangas P."/>
            <person name="Parkhill J."/>
            <person name="Rea M.C."/>
            <person name="O'Sullivan O."/>
            <person name="Ritari J."/>
            <person name="Douillard F.P."/>
            <person name="Paul Ross R."/>
            <person name="Yang R."/>
            <person name="Briner A.E."/>
            <person name="Felis G.E."/>
            <person name="de Vos W.M."/>
            <person name="Barrangou R."/>
            <person name="Klaenhammer T.R."/>
            <person name="Caufield P.W."/>
            <person name="Cui Y."/>
            <person name="Zhang H."/>
            <person name="O'Toole P.W."/>
        </authorList>
    </citation>
    <scope>NUCLEOTIDE SEQUENCE [LARGE SCALE GENOMIC DNA]</scope>
    <source>
        <strain evidence="3 4">DSM 15833</strain>
    </source>
</reference>
<evidence type="ECO:0000256" key="1">
    <source>
        <dbReference type="ARBA" id="ARBA00006763"/>
    </source>
</evidence>
<dbReference type="Gene3D" id="3.40.50.450">
    <property type="match status" value="1"/>
</dbReference>
<gene>
    <name evidence="3" type="ORF">FC36_GL001978</name>
</gene>
<dbReference type="InterPro" id="IPR005269">
    <property type="entry name" value="LOG"/>
</dbReference>
<dbReference type="AlphaFoldDB" id="A0A0R1TCN8"/>
<protein>
    <recommendedName>
        <fullName evidence="2">Cytokinin riboside 5'-monophosphate phosphoribohydrolase</fullName>
        <ecNumber evidence="2">3.2.2.n1</ecNumber>
    </recommendedName>
</protein>
<evidence type="ECO:0000256" key="2">
    <source>
        <dbReference type="RuleBase" id="RU363015"/>
    </source>
</evidence>
<dbReference type="PANTHER" id="PTHR31223">
    <property type="entry name" value="LOG FAMILY PROTEIN YJL055W"/>
    <property type="match status" value="1"/>
</dbReference>
<dbReference type="EC" id="3.2.2.n1" evidence="2"/>
<accession>A0A0R1TCN8</accession>
<dbReference type="InterPro" id="IPR031100">
    <property type="entry name" value="LOG_fam"/>
</dbReference>
<dbReference type="GO" id="GO:0016799">
    <property type="term" value="F:hydrolase activity, hydrolyzing N-glycosyl compounds"/>
    <property type="evidence" value="ECO:0007669"/>
    <property type="project" value="TreeGrafter"/>
</dbReference>
<dbReference type="SUPFAM" id="SSF102405">
    <property type="entry name" value="MCP/YpsA-like"/>
    <property type="match status" value="1"/>
</dbReference>
<sequence length="173" mass="18934">MYLGSTPGKDAKLMKATQELGQWLGQNGHTLVYGGSKSGLMGILAGATLKAGGEVIGVEAQMFMDEGVEFEGLTKLIVEKDIPDRRKTMINYGEAFIAFPGGLGTLEEISEIMSKKALNQLEGAPCIFYNFNGYYDDLERMLHTMIDMELSTPAKQKGIHFCQNLAEIEGILM</sequence>
<keyword evidence="2" id="KW-0378">Hydrolase</keyword>
<proteinExistence type="inferred from homology"/>
<keyword evidence="2" id="KW-0203">Cytokinin biosynthesis</keyword>
<dbReference type="NCBIfam" id="TIGR00730">
    <property type="entry name" value="Rossman fold protein, TIGR00730 family"/>
    <property type="match status" value="1"/>
</dbReference>
<dbReference type="PATRIC" id="fig|1423740.3.peg.2144"/>
<dbReference type="STRING" id="1423740.FC36_GL001978"/>
<comment type="caution">
    <text evidence="3">The sequence shown here is derived from an EMBL/GenBank/DDBJ whole genome shotgun (WGS) entry which is preliminary data.</text>
</comment>
<comment type="similarity">
    <text evidence="1 2">Belongs to the LOG family.</text>
</comment>
<dbReference type="Proteomes" id="UP000051048">
    <property type="component" value="Unassembled WGS sequence"/>
</dbReference>
<dbReference type="Pfam" id="PF03641">
    <property type="entry name" value="Lysine_decarbox"/>
    <property type="match status" value="1"/>
</dbReference>
<dbReference type="GO" id="GO:0005829">
    <property type="term" value="C:cytosol"/>
    <property type="evidence" value="ECO:0007669"/>
    <property type="project" value="TreeGrafter"/>
</dbReference>
<evidence type="ECO:0000313" key="3">
    <source>
        <dbReference type="EMBL" id="KRL76264.1"/>
    </source>
</evidence>
<dbReference type="EMBL" id="AZFH01000202">
    <property type="protein sequence ID" value="KRL76264.1"/>
    <property type="molecule type" value="Genomic_DNA"/>
</dbReference>